<protein>
    <submittedName>
        <fullName evidence="3">Nose resistant to fluoxetine protein 6</fullName>
    </submittedName>
</protein>
<dbReference type="PANTHER" id="PTHR11161">
    <property type="entry name" value="O-ACYLTRANSFERASE"/>
    <property type="match status" value="1"/>
</dbReference>
<feature type="transmembrane region" description="Helical" evidence="2">
    <location>
        <begin position="113"/>
        <end position="135"/>
    </location>
</feature>
<sequence>MQPNGNTPRNDGKTSERADNAERGLRRETCGLWAEVLLSFSVLSNGRTLLSTRRPADGALTCLHGMSVFVTNHQFIYPLLNNNISGRFLSVTWVIMVHTYIADNKTLHRASQYSVGNVFTDTFFISGLLITVLFLRAEEKKAAKKTAEMKTPEPLDKDTRGFTNSALSVSVISQSSLSDDLTDGRSRWYTMKEGLFITKTFLLMVLYRIIRLTPVYAFVISLTEQSMRYVANISVFEPAIYDHITCDLYWWRNLLYINNFYPQREMCMVWSWYMANDTQFYVIGIFLLLISVKYAKFSVISLGVLLLGSWVTAIYVSVSYQYRARIQEPFEMFDPLYDKPWSRIGPYIVEQLSQRNIAIEVAISEKNSLVHKIVEHKISKLKPSETNTYAMPRFPHHTPQFACAVSQSIA</sequence>
<feature type="transmembrane region" description="Helical" evidence="2">
    <location>
        <begin position="201"/>
        <end position="222"/>
    </location>
</feature>
<reference evidence="3 4" key="1">
    <citation type="journal article" date="2019" name="Commun. Biol.">
        <title>The bagworm genome reveals a unique fibroin gene that provides high tensile strength.</title>
        <authorList>
            <person name="Kono N."/>
            <person name="Nakamura H."/>
            <person name="Ohtoshi R."/>
            <person name="Tomita M."/>
            <person name="Numata K."/>
            <person name="Arakawa K."/>
        </authorList>
    </citation>
    <scope>NUCLEOTIDE SEQUENCE [LARGE SCALE GENOMIC DNA]</scope>
</reference>
<name>A0A4C1WMR8_EUMVA</name>
<dbReference type="EMBL" id="BGZK01000584">
    <property type="protein sequence ID" value="GBP51599.1"/>
    <property type="molecule type" value="Genomic_DNA"/>
</dbReference>
<keyword evidence="2" id="KW-0472">Membrane</keyword>
<feature type="region of interest" description="Disordered" evidence="1">
    <location>
        <begin position="1"/>
        <end position="21"/>
    </location>
</feature>
<dbReference type="STRING" id="151549.A0A4C1WMR8"/>
<feature type="transmembrane region" description="Helical" evidence="2">
    <location>
        <begin position="297"/>
        <end position="318"/>
    </location>
</feature>
<evidence type="ECO:0000256" key="1">
    <source>
        <dbReference type="SAM" id="MobiDB-lite"/>
    </source>
</evidence>
<evidence type="ECO:0000313" key="3">
    <source>
        <dbReference type="EMBL" id="GBP51599.1"/>
    </source>
</evidence>
<feature type="compositionally biased region" description="Basic and acidic residues" evidence="1">
    <location>
        <begin position="10"/>
        <end position="21"/>
    </location>
</feature>
<evidence type="ECO:0000256" key="2">
    <source>
        <dbReference type="SAM" id="Phobius"/>
    </source>
</evidence>
<keyword evidence="2" id="KW-1133">Transmembrane helix</keyword>
<feature type="transmembrane region" description="Helical" evidence="2">
    <location>
        <begin position="270"/>
        <end position="290"/>
    </location>
</feature>
<organism evidence="3 4">
    <name type="scientific">Eumeta variegata</name>
    <name type="common">Bagworm moth</name>
    <name type="synonym">Eumeta japonica</name>
    <dbReference type="NCBI Taxonomy" id="151549"/>
    <lineage>
        <taxon>Eukaryota</taxon>
        <taxon>Metazoa</taxon>
        <taxon>Ecdysozoa</taxon>
        <taxon>Arthropoda</taxon>
        <taxon>Hexapoda</taxon>
        <taxon>Insecta</taxon>
        <taxon>Pterygota</taxon>
        <taxon>Neoptera</taxon>
        <taxon>Endopterygota</taxon>
        <taxon>Lepidoptera</taxon>
        <taxon>Glossata</taxon>
        <taxon>Ditrysia</taxon>
        <taxon>Tineoidea</taxon>
        <taxon>Psychidae</taxon>
        <taxon>Oiketicinae</taxon>
        <taxon>Eumeta</taxon>
    </lineage>
</organism>
<keyword evidence="4" id="KW-1185">Reference proteome</keyword>
<dbReference type="InterPro" id="IPR052728">
    <property type="entry name" value="O2_lipid_transport_reg"/>
</dbReference>
<gene>
    <name evidence="3" type="primary">nrf-6</name>
    <name evidence="3" type="ORF">EVAR_42782_1</name>
</gene>
<dbReference type="Proteomes" id="UP000299102">
    <property type="component" value="Unassembled WGS sequence"/>
</dbReference>
<comment type="caution">
    <text evidence="3">The sequence shown here is derived from an EMBL/GenBank/DDBJ whole genome shotgun (WGS) entry which is preliminary data.</text>
</comment>
<dbReference type="OrthoDB" id="207378at2759"/>
<proteinExistence type="predicted"/>
<accession>A0A4C1WMR8</accession>
<dbReference type="AlphaFoldDB" id="A0A4C1WMR8"/>
<dbReference type="PANTHER" id="PTHR11161:SF69">
    <property type="entry name" value="NOSE RESISTANT TO FLUOXETINE PROTEIN 6-LIKE PROTEIN"/>
    <property type="match status" value="1"/>
</dbReference>
<evidence type="ECO:0000313" key="4">
    <source>
        <dbReference type="Proteomes" id="UP000299102"/>
    </source>
</evidence>
<keyword evidence="2" id="KW-0812">Transmembrane</keyword>